<keyword evidence="1" id="KW-0175">Coiled coil</keyword>
<evidence type="ECO:0000313" key="4">
    <source>
        <dbReference type="Proteomes" id="UP000271974"/>
    </source>
</evidence>
<gene>
    <name evidence="3" type="ORF">EGW08_013244</name>
</gene>
<dbReference type="Proteomes" id="UP000271974">
    <property type="component" value="Unassembled WGS sequence"/>
</dbReference>
<dbReference type="GO" id="GO:0005634">
    <property type="term" value="C:nucleus"/>
    <property type="evidence" value="ECO:0007669"/>
    <property type="project" value="InterPro"/>
</dbReference>
<dbReference type="OrthoDB" id="6158499at2759"/>
<feature type="coiled-coil region" evidence="1">
    <location>
        <begin position="12"/>
        <end position="39"/>
    </location>
</feature>
<feature type="region of interest" description="Disordered" evidence="2">
    <location>
        <begin position="53"/>
        <end position="156"/>
    </location>
</feature>
<organism evidence="3 4">
    <name type="scientific">Elysia chlorotica</name>
    <name type="common">Eastern emerald elysia</name>
    <name type="synonym">Sea slug</name>
    <dbReference type="NCBI Taxonomy" id="188477"/>
    <lineage>
        <taxon>Eukaryota</taxon>
        <taxon>Metazoa</taxon>
        <taxon>Spiralia</taxon>
        <taxon>Lophotrochozoa</taxon>
        <taxon>Mollusca</taxon>
        <taxon>Gastropoda</taxon>
        <taxon>Heterobranchia</taxon>
        <taxon>Euthyneura</taxon>
        <taxon>Panpulmonata</taxon>
        <taxon>Sacoglossa</taxon>
        <taxon>Placobranchoidea</taxon>
        <taxon>Plakobranchidae</taxon>
        <taxon>Elysia</taxon>
    </lineage>
</organism>
<dbReference type="GO" id="GO:0006366">
    <property type="term" value="P:transcription by RNA polymerase II"/>
    <property type="evidence" value="ECO:0007669"/>
    <property type="project" value="InterPro"/>
</dbReference>
<dbReference type="GO" id="GO:0006384">
    <property type="term" value="P:transcription initiation at RNA polymerase III promoter"/>
    <property type="evidence" value="ECO:0007669"/>
    <property type="project" value="InterPro"/>
</dbReference>
<dbReference type="EMBL" id="RQTK01000478">
    <property type="protein sequence ID" value="RUS78987.1"/>
    <property type="molecule type" value="Genomic_DNA"/>
</dbReference>
<protein>
    <submittedName>
        <fullName evidence="3">Uncharacterized protein</fullName>
    </submittedName>
</protein>
<dbReference type="Pfam" id="PF15497">
    <property type="entry name" value="SNAPC5"/>
    <property type="match status" value="1"/>
</dbReference>
<evidence type="ECO:0000313" key="3">
    <source>
        <dbReference type="EMBL" id="RUS78987.1"/>
    </source>
</evidence>
<reference evidence="3 4" key="1">
    <citation type="submission" date="2019-01" db="EMBL/GenBank/DDBJ databases">
        <title>A draft genome assembly of the solar-powered sea slug Elysia chlorotica.</title>
        <authorList>
            <person name="Cai H."/>
            <person name="Li Q."/>
            <person name="Fang X."/>
            <person name="Li J."/>
            <person name="Curtis N.E."/>
            <person name="Altenburger A."/>
            <person name="Shibata T."/>
            <person name="Feng M."/>
            <person name="Maeda T."/>
            <person name="Schwartz J.A."/>
            <person name="Shigenobu S."/>
            <person name="Lundholm N."/>
            <person name="Nishiyama T."/>
            <person name="Yang H."/>
            <person name="Hasebe M."/>
            <person name="Li S."/>
            <person name="Pierce S.K."/>
            <person name="Wang J."/>
        </authorList>
    </citation>
    <scope>NUCLEOTIDE SEQUENCE [LARGE SCALE GENOMIC DNA]</scope>
    <source>
        <strain evidence="3">EC2010</strain>
        <tissue evidence="3">Whole organism of an adult</tissue>
    </source>
</reference>
<evidence type="ECO:0000256" key="1">
    <source>
        <dbReference type="SAM" id="Coils"/>
    </source>
</evidence>
<comment type="caution">
    <text evidence="3">The sequence shown here is derived from an EMBL/GenBank/DDBJ whole genome shotgun (WGS) entry which is preliminary data.</text>
</comment>
<sequence>MATPNINYFKEKLVLREEEKSLKEMLAKFQDQLNRLKIEELALLSHIKLQQEKCAGVGPGNVQSRPGLRKSRDTPSEGGSSVSSAIPVGVMQYKKQAKHAGEEELDLAVTRHSHLGLDQDFGEEEEEEEEEEEDDEEEGEGLNDDDNPLLSYMDTA</sequence>
<proteinExistence type="predicted"/>
<name>A0A3S0ZHG2_ELYCH</name>
<accession>A0A3S0ZHG2</accession>
<dbReference type="InterPro" id="IPR029138">
    <property type="entry name" value="SNAPC5"/>
</dbReference>
<feature type="compositionally biased region" description="Acidic residues" evidence="2">
    <location>
        <begin position="120"/>
        <end position="147"/>
    </location>
</feature>
<dbReference type="AlphaFoldDB" id="A0A3S0ZHG2"/>
<evidence type="ECO:0000256" key="2">
    <source>
        <dbReference type="SAM" id="MobiDB-lite"/>
    </source>
</evidence>
<keyword evidence="4" id="KW-1185">Reference proteome</keyword>